<accession>A0ABX6JLX8</accession>
<dbReference type="Proteomes" id="UP000501338">
    <property type="component" value="Chromosome"/>
</dbReference>
<dbReference type="EMBL" id="CP047340">
    <property type="protein sequence ID" value="QIF90198.1"/>
    <property type="molecule type" value="Genomic_DNA"/>
</dbReference>
<sequence length="149" mass="16981">MTEEQYRTYARVIVVGREFISFNHNTISAVTGLTPARTGTILRKLLAFQCVEHVETKSRKRTRPINNYAVTDDAITRLRSQFEKERLANLPLFPKAKKVEAKKPRKVLDDFMCGLSFVDKANVAGMGNPMLMKIDSLLKGVRNELHVMQ</sequence>
<gene>
    <name evidence="1" type="ORF">GTH23_09160</name>
    <name evidence="2" type="ORF">GTH23_10230</name>
</gene>
<name>A0ABX6JLX8_9GAMM</name>
<reference evidence="1 3" key="1">
    <citation type="submission" date="2020-01" db="EMBL/GenBank/DDBJ databases">
        <title>The genomic epidemiology of tigecycline resistance gene tet(X) variants in a swine farm in China.</title>
        <authorList>
            <person name="Peng K."/>
            <person name="Li R."/>
        </authorList>
    </citation>
    <scope>NUCLEOTIDE SEQUENCE [LARGE SCALE GENOMIC DNA]</scope>
    <source>
        <strain evidence="1 3">ZF1</strain>
    </source>
</reference>
<evidence type="ECO:0000313" key="3">
    <source>
        <dbReference type="Proteomes" id="UP000501338"/>
    </source>
</evidence>
<dbReference type="RefSeq" id="WP_156733185.1">
    <property type="nucleotide sequence ID" value="NZ_CP045008.1"/>
</dbReference>
<evidence type="ECO:0008006" key="4">
    <source>
        <dbReference type="Google" id="ProtNLM"/>
    </source>
</evidence>
<keyword evidence="3" id="KW-1185">Reference proteome</keyword>
<dbReference type="EMBL" id="CP047340">
    <property type="protein sequence ID" value="QIF90390.1"/>
    <property type="molecule type" value="Genomic_DNA"/>
</dbReference>
<organism evidence="1 3">
    <name type="scientific">Proteus terrae subsp. cibarius</name>
    <dbReference type="NCBI Taxonomy" id="626774"/>
    <lineage>
        <taxon>Bacteria</taxon>
        <taxon>Pseudomonadati</taxon>
        <taxon>Pseudomonadota</taxon>
        <taxon>Gammaproteobacteria</taxon>
        <taxon>Enterobacterales</taxon>
        <taxon>Morganellaceae</taxon>
        <taxon>Proteus</taxon>
    </lineage>
</organism>
<proteinExistence type="predicted"/>
<protein>
    <recommendedName>
        <fullName evidence="4">MarR family transcriptional regulator</fullName>
    </recommendedName>
</protein>
<evidence type="ECO:0000313" key="2">
    <source>
        <dbReference type="EMBL" id="QIF90390.1"/>
    </source>
</evidence>
<evidence type="ECO:0000313" key="1">
    <source>
        <dbReference type="EMBL" id="QIF90198.1"/>
    </source>
</evidence>